<dbReference type="PROSITE" id="PS50110">
    <property type="entry name" value="RESPONSE_REGULATORY"/>
    <property type="match status" value="1"/>
</dbReference>
<protein>
    <submittedName>
        <fullName evidence="3">Response regulator</fullName>
    </submittedName>
</protein>
<proteinExistence type="predicted"/>
<dbReference type="Proteomes" id="UP001597116">
    <property type="component" value="Unassembled WGS sequence"/>
</dbReference>
<feature type="domain" description="Response regulatory" evidence="2">
    <location>
        <begin position="9"/>
        <end position="131"/>
    </location>
</feature>
<dbReference type="SUPFAM" id="SSF52172">
    <property type="entry name" value="CheY-like"/>
    <property type="match status" value="1"/>
</dbReference>
<organism evidence="3 4">
    <name type="scientific">Larkinella insperata</name>
    <dbReference type="NCBI Taxonomy" id="332158"/>
    <lineage>
        <taxon>Bacteria</taxon>
        <taxon>Pseudomonadati</taxon>
        <taxon>Bacteroidota</taxon>
        <taxon>Cytophagia</taxon>
        <taxon>Cytophagales</taxon>
        <taxon>Spirosomataceae</taxon>
        <taxon>Larkinella</taxon>
    </lineage>
</organism>
<evidence type="ECO:0000313" key="3">
    <source>
        <dbReference type="EMBL" id="MFD1142038.1"/>
    </source>
</evidence>
<dbReference type="EMBL" id="JBHTLP010000008">
    <property type="protein sequence ID" value="MFD1142038.1"/>
    <property type="molecule type" value="Genomic_DNA"/>
</dbReference>
<evidence type="ECO:0000259" key="2">
    <source>
        <dbReference type="PROSITE" id="PS50110"/>
    </source>
</evidence>
<keyword evidence="1" id="KW-0597">Phosphoprotein</keyword>
<sequence length="146" mass="16549">MSYSNIKSPIIYIEDDEDDQLLIQSASKDLKLTHEILFFSRGDQALAYLQTTPDKPLLVLCDVNLPGMSGLELRQLIDADMELRQKAIPFIFFSTEASDAQINQAYNSPIQGFFIKTSGYEALKSQLELVVRYWQTCAHPNQVVSK</sequence>
<feature type="modified residue" description="4-aspartylphosphate" evidence="1">
    <location>
        <position position="62"/>
    </location>
</feature>
<reference evidence="4" key="1">
    <citation type="journal article" date="2019" name="Int. J. Syst. Evol. Microbiol.">
        <title>The Global Catalogue of Microorganisms (GCM) 10K type strain sequencing project: providing services to taxonomists for standard genome sequencing and annotation.</title>
        <authorList>
            <consortium name="The Broad Institute Genomics Platform"/>
            <consortium name="The Broad Institute Genome Sequencing Center for Infectious Disease"/>
            <person name="Wu L."/>
            <person name="Ma J."/>
        </authorList>
    </citation>
    <scope>NUCLEOTIDE SEQUENCE [LARGE SCALE GENOMIC DNA]</scope>
    <source>
        <strain evidence="4">CCUG 55608</strain>
    </source>
</reference>
<dbReference type="InterPro" id="IPR001789">
    <property type="entry name" value="Sig_transdc_resp-reg_receiver"/>
</dbReference>
<evidence type="ECO:0000313" key="4">
    <source>
        <dbReference type="Proteomes" id="UP001597116"/>
    </source>
</evidence>
<dbReference type="RefSeq" id="WP_265992541.1">
    <property type="nucleotide sequence ID" value="NZ_CP110973.1"/>
</dbReference>
<dbReference type="Pfam" id="PF00072">
    <property type="entry name" value="Response_reg"/>
    <property type="match status" value="1"/>
</dbReference>
<name>A0ABW3QBD6_9BACT</name>
<dbReference type="Gene3D" id="3.40.50.2300">
    <property type="match status" value="1"/>
</dbReference>
<evidence type="ECO:0000256" key="1">
    <source>
        <dbReference type="PROSITE-ProRule" id="PRU00169"/>
    </source>
</evidence>
<keyword evidence="4" id="KW-1185">Reference proteome</keyword>
<dbReference type="InterPro" id="IPR052893">
    <property type="entry name" value="TCS_response_regulator"/>
</dbReference>
<dbReference type="SMART" id="SM00448">
    <property type="entry name" value="REC"/>
    <property type="match status" value="1"/>
</dbReference>
<comment type="caution">
    <text evidence="3">The sequence shown here is derived from an EMBL/GenBank/DDBJ whole genome shotgun (WGS) entry which is preliminary data.</text>
</comment>
<accession>A0ABW3QBD6</accession>
<dbReference type="PANTHER" id="PTHR44520">
    <property type="entry name" value="RESPONSE REGULATOR RCP1-RELATED"/>
    <property type="match status" value="1"/>
</dbReference>
<dbReference type="PANTHER" id="PTHR44520:SF2">
    <property type="entry name" value="RESPONSE REGULATOR RCP1"/>
    <property type="match status" value="1"/>
</dbReference>
<gene>
    <name evidence="3" type="ORF">ACFQ4C_13000</name>
</gene>
<dbReference type="InterPro" id="IPR011006">
    <property type="entry name" value="CheY-like_superfamily"/>
</dbReference>